<sequence length="249" mass="26091">MLVVDQAGEQIPIRPGEPCALSLEVGIANRGQPLGRFIEIAAQEIPKLGQLVGVADHLGYRDLFADRAAAGVETTKSSPFQLPITKVPPRSCAKSTDTTRLFHSFAAASATAEYATLSISNAPTRVFAPCSWTKRTSAPDVVGQVATRTRPLPAASSSNVSSQPRSGSAAIWVVAGGAGAGTTVPGVGGHSDRGRLRALDVRALGALSQTQSNAADSAVMAKKPDLERTMAHWKFKPRQPRISPTDPFA</sequence>
<dbReference type="Proteomes" id="UP000061569">
    <property type="component" value="Chromosome"/>
</dbReference>
<protein>
    <submittedName>
        <fullName evidence="1">Uncharacterized protein</fullName>
    </submittedName>
</protein>
<name>A0A0S2DBW3_LYSEN</name>
<dbReference type="EMBL" id="CP013140">
    <property type="protein sequence ID" value="ALN55816.1"/>
    <property type="molecule type" value="Genomic_DNA"/>
</dbReference>
<dbReference type="AlphaFoldDB" id="A0A0S2DBW3"/>
<evidence type="ECO:0000313" key="1">
    <source>
        <dbReference type="EMBL" id="ALN55816.1"/>
    </source>
</evidence>
<gene>
    <name evidence="1" type="ORF">GLE_0458</name>
</gene>
<proteinExistence type="predicted"/>
<evidence type="ECO:0000313" key="2">
    <source>
        <dbReference type="Proteomes" id="UP000061569"/>
    </source>
</evidence>
<reference evidence="1 2" key="1">
    <citation type="submission" date="2015-11" db="EMBL/GenBank/DDBJ databases">
        <title>Genome sequences of Lysobacter enzymogenes strain C3 and Lysobacter antibioticus ATCC 29479.</title>
        <authorList>
            <person name="Kobayashi D.Y."/>
        </authorList>
    </citation>
    <scope>NUCLEOTIDE SEQUENCE [LARGE SCALE GENOMIC DNA]</scope>
    <source>
        <strain evidence="1 2">C3</strain>
    </source>
</reference>
<dbReference type="KEGG" id="lez:GLE_0458"/>
<organism evidence="1 2">
    <name type="scientific">Lysobacter enzymogenes</name>
    <dbReference type="NCBI Taxonomy" id="69"/>
    <lineage>
        <taxon>Bacteria</taxon>
        <taxon>Pseudomonadati</taxon>
        <taxon>Pseudomonadota</taxon>
        <taxon>Gammaproteobacteria</taxon>
        <taxon>Lysobacterales</taxon>
        <taxon>Lysobacteraceae</taxon>
        <taxon>Lysobacter</taxon>
    </lineage>
</organism>
<accession>A0A0S2DBW3</accession>